<dbReference type="EMBL" id="DVKT01000073">
    <property type="protein sequence ID" value="HIT40353.1"/>
    <property type="molecule type" value="Genomic_DNA"/>
</dbReference>
<reference evidence="1" key="2">
    <citation type="journal article" date="2021" name="PeerJ">
        <title>Extensive microbial diversity within the chicken gut microbiome revealed by metagenomics and culture.</title>
        <authorList>
            <person name="Gilroy R."/>
            <person name="Ravi A."/>
            <person name="Getino M."/>
            <person name="Pursley I."/>
            <person name="Horton D.L."/>
            <person name="Alikhan N.F."/>
            <person name="Baker D."/>
            <person name="Gharbi K."/>
            <person name="Hall N."/>
            <person name="Watson M."/>
            <person name="Adriaenssens E.M."/>
            <person name="Foster-Nyarko E."/>
            <person name="Jarju S."/>
            <person name="Secka A."/>
            <person name="Antonio M."/>
            <person name="Oren A."/>
            <person name="Chaudhuri R.R."/>
            <person name="La Ragione R."/>
            <person name="Hildebrand F."/>
            <person name="Pallen M.J."/>
        </authorList>
    </citation>
    <scope>NUCLEOTIDE SEQUENCE</scope>
    <source>
        <strain evidence="1">21143</strain>
    </source>
</reference>
<reference evidence="1" key="1">
    <citation type="submission" date="2020-10" db="EMBL/GenBank/DDBJ databases">
        <authorList>
            <person name="Gilroy R."/>
        </authorList>
    </citation>
    <scope>NUCLEOTIDE SEQUENCE</scope>
    <source>
        <strain evidence="1">21143</strain>
    </source>
</reference>
<protein>
    <submittedName>
        <fullName evidence="1">Uncharacterized protein</fullName>
    </submittedName>
</protein>
<sequence length="868" mass="97070">MQEQKRLQITGISALLPPSVSPDGECSHVVNLRCRDDVWRPVGTPSCCYTPADPSHRLIFVHVNESYKHFFTYDDSFLYYEAQETDGEIVPLERPESFELTGVKRMEAVGNALIAFAEDSMHYLFYIDGSYRLLGTRPEFPEISFSLGEKTIREELWSDYALVSPTSDDASFTLSDNDKVRFSSLVYGTYSRAKSALLDDGYLSFPFMVRYALRLYDDSYIYPSPPVLLCGSDALSFNNNLAAMCRVKDGNVEKFLHNPFSLSGEKVYYTIKKADLSEWSDVVKGIDIFFSKELPLVKEGAIEDNYRIVEEDDVNGNPARVLRFSLPVLPDDEQREQIISETLFYKVASLDIEDIKGDSQTPEPLAYTCSLSNLIHQRTLLLDNFSLHTLRAKESYVYNGRLHLGDVTTRFFDGYPLSLFSVAQETYHGVAMPAYTKRGFVRVSLKGTMGQSQMILPFETDTYKLSAYLSYPDSRAVSIEIIGMTTSGSPNYYDRFPLKAAPNENMAYYLNPGFNPITLHPIQSSMGGTLFPEVKNPEEYVPGKLRVSAVYNPFSFPQINTYTISSGSVLGMAAATAALSQGQYGEFPLYVFTTDGIWALRQGSGDILYASQSPVNREVALSPRHIVSVDDAVLYLSEQGLMALQGSDVVLLSRPFDGLPDTLPGDTVSVLDTGLSITSIAVDATPFGNFVKNAVIGYNYIEKELLFLSPGYPYMWVFDLASAQWTRRMTTYKAFHSLYPSLLAIDEDSRVYDLCDEQESGDVEIALVTRAVKLLPDVLKRITCWALRCSDDDAALSLSVWGANRAQEGYGCIYRAEANGALPGRLLLRTFAPPYKYHRLSVSGRVSSRFHLDAVDVVYEPVLSCKLI</sequence>
<dbReference type="AlphaFoldDB" id="A0A9D1GG13"/>
<comment type="caution">
    <text evidence="1">The sequence shown here is derived from an EMBL/GenBank/DDBJ whole genome shotgun (WGS) entry which is preliminary data.</text>
</comment>
<proteinExistence type="predicted"/>
<organism evidence="1 2">
    <name type="scientific">Candidatus Caccoplasma intestinavium</name>
    <dbReference type="NCBI Taxonomy" id="2840716"/>
    <lineage>
        <taxon>Bacteria</taxon>
        <taxon>Pseudomonadati</taxon>
        <taxon>Bacteroidota</taxon>
        <taxon>Bacteroidia</taxon>
        <taxon>Bacteroidales</taxon>
        <taxon>Bacteroidaceae</taxon>
        <taxon>Bacteroidaceae incertae sedis</taxon>
        <taxon>Candidatus Caccoplasma</taxon>
    </lineage>
</organism>
<evidence type="ECO:0000313" key="2">
    <source>
        <dbReference type="Proteomes" id="UP000886722"/>
    </source>
</evidence>
<evidence type="ECO:0000313" key="1">
    <source>
        <dbReference type="EMBL" id="HIT40353.1"/>
    </source>
</evidence>
<gene>
    <name evidence="1" type="ORF">IAD06_10035</name>
</gene>
<accession>A0A9D1GG13</accession>
<dbReference type="Proteomes" id="UP000886722">
    <property type="component" value="Unassembled WGS sequence"/>
</dbReference>
<name>A0A9D1GG13_9BACT</name>